<dbReference type="PANTHER" id="PTHR35519">
    <property type="entry name" value="MEMBRANE PROTEINS"/>
    <property type="match status" value="1"/>
</dbReference>
<feature type="transmembrane region" description="Helical" evidence="1">
    <location>
        <begin position="39"/>
        <end position="64"/>
    </location>
</feature>
<dbReference type="EMBL" id="JAMQBK010000022">
    <property type="protein sequence ID" value="MCM2370407.1"/>
    <property type="molecule type" value="Genomic_DNA"/>
</dbReference>
<organism evidence="2 3">
    <name type="scientific">Aporhodopirellula aestuarii</name>
    <dbReference type="NCBI Taxonomy" id="2950107"/>
    <lineage>
        <taxon>Bacteria</taxon>
        <taxon>Pseudomonadati</taxon>
        <taxon>Planctomycetota</taxon>
        <taxon>Planctomycetia</taxon>
        <taxon>Pirellulales</taxon>
        <taxon>Pirellulaceae</taxon>
        <taxon>Aporhodopirellula</taxon>
    </lineage>
</organism>
<keyword evidence="1" id="KW-0812">Transmembrane</keyword>
<dbReference type="Pfam" id="PF13430">
    <property type="entry name" value="DUF4112"/>
    <property type="match status" value="1"/>
</dbReference>
<proteinExistence type="predicted"/>
<keyword evidence="1" id="KW-1133">Transmembrane helix</keyword>
<comment type="caution">
    <text evidence="2">The sequence shown here is derived from an EMBL/GenBank/DDBJ whole genome shotgun (WGS) entry which is preliminary data.</text>
</comment>
<feature type="transmembrane region" description="Helical" evidence="1">
    <location>
        <begin position="84"/>
        <end position="104"/>
    </location>
</feature>
<protein>
    <submittedName>
        <fullName evidence="2">DUF4112 domain-containing protein</fullName>
    </submittedName>
</protein>
<gene>
    <name evidence="2" type="ORF">NB063_07190</name>
</gene>
<evidence type="ECO:0000313" key="3">
    <source>
        <dbReference type="Proteomes" id="UP001202961"/>
    </source>
</evidence>
<evidence type="ECO:0000256" key="1">
    <source>
        <dbReference type="SAM" id="Phobius"/>
    </source>
</evidence>
<dbReference type="RefSeq" id="WP_250928079.1">
    <property type="nucleotide sequence ID" value="NZ_JAMQBK010000022.1"/>
</dbReference>
<dbReference type="InterPro" id="IPR025187">
    <property type="entry name" value="DUF4112"/>
</dbReference>
<reference evidence="2 3" key="1">
    <citation type="journal article" date="2022" name="Syst. Appl. Microbiol.">
        <title>Rhodopirellula aestuarii sp. nov., a novel member of the genus Rhodopirellula isolated from brackish sediments collected in the Tagus River estuary, Portugal.</title>
        <authorList>
            <person name="Vitorino I.R."/>
            <person name="Klimek D."/>
            <person name="Calusinska M."/>
            <person name="Lobo-da-Cunha A."/>
            <person name="Vasconcelos V."/>
            <person name="Lage O.M."/>
        </authorList>
    </citation>
    <scope>NUCLEOTIDE SEQUENCE [LARGE SCALE GENOMIC DNA]</scope>
    <source>
        <strain evidence="2 3">ICT_H3.1</strain>
    </source>
</reference>
<dbReference type="Proteomes" id="UP001202961">
    <property type="component" value="Unassembled WGS sequence"/>
</dbReference>
<sequence length="165" mass="17940">MKRNPPPSSISQPKPMRWVDNTTKLLDAKFRIPGTRIRFGLDFLLGLLPGAGDAVSLAMSGVLIATMAKHGASPMLVLRMLGNVVLDAVVGSVPVAGNVFDLFFRANSRNLKLMREHYEDGKHNAHAWPILLAIFAVMVVVLGGLFVFIAMVVHELLKWIGAIAS</sequence>
<dbReference type="PANTHER" id="PTHR35519:SF2">
    <property type="entry name" value="PH DOMAIN PROTEIN"/>
    <property type="match status" value="1"/>
</dbReference>
<keyword evidence="1" id="KW-0472">Membrane</keyword>
<keyword evidence="3" id="KW-1185">Reference proteome</keyword>
<accession>A0ABT0U0M7</accession>
<evidence type="ECO:0000313" key="2">
    <source>
        <dbReference type="EMBL" id="MCM2370407.1"/>
    </source>
</evidence>
<name>A0ABT0U0M7_9BACT</name>
<feature type="transmembrane region" description="Helical" evidence="1">
    <location>
        <begin position="125"/>
        <end position="153"/>
    </location>
</feature>